<accession>A0A1Y2A657</accession>
<organism evidence="2 3">
    <name type="scientific">Clohesyomyces aquaticus</name>
    <dbReference type="NCBI Taxonomy" id="1231657"/>
    <lineage>
        <taxon>Eukaryota</taxon>
        <taxon>Fungi</taxon>
        <taxon>Dikarya</taxon>
        <taxon>Ascomycota</taxon>
        <taxon>Pezizomycotina</taxon>
        <taxon>Dothideomycetes</taxon>
        <taxon>Pleosporomycetidae</taxon>
        <taxon>Pleosporales</taxon>
        <taxon>Lindgomycetaceae</taxon>
        <taxon>Clohesyomyces</taxon>
    </lineage>
</organism>
<dbReference type="EMBL" id="MCFA01000010">
    <property type="protein sequence ID" value="ORY17800.1"/>
    <property type="molecule type" value="Genomic_DNA"/>
</dbReference>
<evidence type="ECO:0000256" key="1">
    <source>
        <dbReference type="SAM" id="MobiDB-lite"/>
    </source>
</evidence>
<evidence type="ECO:0000313" key="2">
    <source>
        <dbReference type="EMBL" id="ORY17800.1"/>
    </source>
</evidence>
<keyword evidence="3" id="KW-1185">Reference proteome</keyword>
<protein>
    <submittedName>
        <fullName evidence="2">Uncharacterized protein</fullName>
    </submittedName>
</protein>
<feature type="region of interest" description="Disordered" evidence="1">
    <location>
        <begin position="487"/>
        <end position="528"/>
    </location>
</feature>
<feature type="region of interest" description="Disordered" evidence="1">
    <location>
        <begin position="413"/>
        <end position="449"/>
    </location>
</feature>
<reference evidence="2 3" key="1">
    <citation type="submission" date="2016-07" db="EMBL/GenBank/DDBJ databases">
        <title>Pervasive Adenine N6-methylation of Active Genes in Fungi.</title>
        <authorList>
            <consortium name="DOE Joint Genome Institute"/>
            <person name="Mondo S.J."/>
            <person name="Dannebaum R.O."/>
            <person name="Kuo R.C."/>
            <person name="Labutti K."/>
            <person name="Haridas S."/>
            <person name="Kuo A."/>
            <person name="Salamov A."/>
            <person name="Ahrendt S.R."/>
            <person name="Lipzen A."/>
            <person name="Sullivan W."/>
            <person name="Andreopoulos W.B."/>
            <person name="Clum A."/>
            <person name="Lindquist E."/>
            <person name="Daum C."/>
            <person name="Ramamoorthy G.K."/>
            <person name="Gryganskyi A."/>
            <person name="Culley D."/>
            <person name="Magnuson J.K."/>
            <person name="James T.Y."/>
            <person name="O'Malley M.A."/>
            <person name="Stajich J.E."/>
            <person name="Spatafora J.W."/>
            <person name="Visel A."/>
            <person name="Grigoriev I.V."/>
        </authorList>
    </citation>
    <scope>NUCLEOTIDE SEQUENCE [LARGE SCALE GENOMIC DNA]</scope>
    <source>
        <strain evidence="2 3">CBS 115471</strain>
    </source>
</reference>
<sequence length="528" mass="57668">MSLKRFAIRTKKSLSGLYSPNIATDHSLLSPVQPEKEENFQPKTSPDVSPGFDEFGFHRGTSSPSRDSPSKRFRFIGSLRKYRSENGNNNNNHKTDDNETSFTPTKPLIQTETPQRKSRPALKFEGTPLDQPMFEPGRNVSSSSESEVYHSSPIAVPSSAKQIIPNISSNTPPNDAVFRVGTVPESPAPLQKASVQESIISHRRPGPIPKLHNFGQLSKATRDPNLTPMPGSNLPLEEPCHSDKKVPCETIAPGRMRLNYSYFPPSPDPMVDSPRIDSINNSIQVPKSADKVRGTVNGRISQLPEDIPLPDPDGESFVLDEEMRRSLQNSTDCASAYLAVHGPESVGDDNTMCNRRRNTWGRHTGLYDGSGYDEVEESIAHEAFSPPPRMVNGLVKSAQECMISSGESAELDLDKTGTMTGTPKPRMRRPTTGLLNINADDPAAGAPARSEIETVPVLDTASDLDREEHLQDIISAYGRCPMFFDDEIAEEPTYGSSGSPSQHTEESGDSVEGDVALSDRTMNPSLGG</sequence>
<feature type="region of interest" description="Disordered" evidence="1">
    <location>
        <begin position="14"/>
        <end position="147"/>
    </location>
</feature>
<dbReference type="AlphaFoldDB" id="A0A1Y2A657"/>
<feature type="compositionally biased region" description="Polar residues" evidence="1">
    <location>
        <begin position="100"/>
        <end position="113"/>
    </location>
</feature>
<evidence type="ECO:0000313" key="3">
    <source>
        <dbReference type="Proteomes" id="UP000193144"/>
    </source>
</evidence>
<dbReference type="OrthoDB" id="3795553at2759"/>
<name>A0A1Y2A657_9PLEO</name>
<gene>
    <name evidence="2" type="ORF">BCR34DRAFT_583363</name>
</gene>
<comment type="caution">
    <text evidence="2">The sequence shown here is derived from an EMBL/GenBank/DDBJ whole genome shotgun (WGS) entry which is preliminary data.</text>
</comment>
<proteinExistence type="predicted"/>
<dbReference type="Proteomes" id="UP000193144">
    <property type="component" value="Unassembled WGS sequence"/>
</dbReference>